<dbReference type="Pfam" id="PF13472">
    <property type="entry name" value="Lipase_GDSL_2"/>
    <property type="match status" value="1"/>
</dbReference>
<evidence type="ECO:0000313" key="4">
    <source>
        <dbReference type="Proteomes" id="UP000235670"/>
    </source>
</evidence>
<dbReference type="Gene3D" id="3.40.50.1110">
    <property type="entry name" value="SGNH hydrolase"/>
    <property type="match status" value="1"/>
</dbReference>
<dbReference type="OrthoDB" id="388542at2"/>
<dbReference type="Proteomes" id="UP000427636">
    <property type="component" value="Chromosome"/>
</dbReference>
<accession>A0A2N6SH20</accession>
<dbReference type="Proteomes" id="UP000235670">
    <property type="component" value="Unassembled WGS sequence"/>
</dbReference>
<name>A0A2N6SH20_9BACL</name>
<protein>
    <submittedName>
        <fullName evidence="2">GDSL family lipase</fullName>
    </submittedName>
</protein>
<dbReference type="InterPro" id="IPR013830">
    <property type="entry name" value="SGNH_hydro"/>
</dbReference>
<dbReference type="RefSeq" id="WP_006364424.1">
    <property type="nucleotide sequence ID" value="NZ_CAUTAO010000010.1"/>
</dbReference>
<feature type="domain" description="SGNH hydrolase-type esterase" evidence="1">
    <location>
        <begin position="5"/>
        <end position="177"/>
    </location>
</feature>
<evidence type="ECO:0000313" key="3">
    <source>
        <dbReference type="EMBL" id="QGS07000.1"/>
    </source>
</evidence>
<keyword evidence="5" id="KW-1185">Reference proteome</keyword>
<evidence type="ECO:0000259" key="1">
    <source>
        <dbReference type="Pfam" id="PF13472"/>
    </source>
</evidence>
<dbReference type="EMBL" id="CP046313">
    <property type="protein sequence ID" value="QGS07000.1"/>
    <property type="molecule type" value="Genomic_DNA"/>
</dbReference>
<sequence>MRILCIGDSNTWGATPGEDSLRLERRWTKVLQELRPNDEIIEEGLSGRTITAKDTIVPVRCGVDTLPLLMLSHVPVDLVIIMLGTNDLKKQFNPSAKHLARGIEEFIKYIRNPHLVENYKTPKILVVSPVHLRDEILERQNSFGEYDENSLRQSRFLAQTYKEVTDKYGVDFLNASRVAETSVVDCIHIDEKNHELLGRYISSKISEILDYQEAR</sequence>
<dbReference type="PANTHER" id="PTHR30383:SF29">
    <property type="entry name" value="SGNH HYDROLASE-TYPE ESTERASE DOMAIN-CONTAINING PROTEIN"/>
    <property type="match status" value="1"/>
</dbReference>
<dbReference type="STRING" id="84135.GCA_001052115_00078"/>
<gene>
    <name evidence="2" type="ORF">CJ218_01390</name>
    <name evidence="3" type="ORF">FOC50_01215</name>
</gene>
<dbReference type="InterPro" id="IPR036514">
    <property type="entry name" value="SGNH_hydro_sf"/>
</dbReference>
<dbReference type="AlphaFoldDB" id="A0A2N6SH20"/>
<reference evidence="2 4" key="1">
    <citation type="submission" date="2017-09" db="EMBL/GenBank/DDBJ databases">
        <title>Bacterial strain isolated from the female urinary microbiota.</title>
        <authorList>
            <person name="Thomas-White K."/>
            <person name="Kumar N."/>
            <person name="Forster S."/>
            <person name="Putonti C."/>
            <person name="Lawley T."/>
            <person name="Wolfe A.J."/>
        </authorList>
    </citation>
    <scope>NUCLEOTIDE SEQUENCE [LARGE SCALE GENOMIC DNA]</scope>
    <source>
        <strain evidence="2 4">UMB0186</strain>
    </source>
</reference>
<evidence type="ECO:0000313" key="2">
    <source>
        <dbReference type="EMBL" id="PMC53223.1"/>
    </source>
</evidence>
<proteinExistence type="predicted"/>
<dbReference type="EMBL" id="PNGT01000001">
    <property type="protein sequence ID" value="PMC53223.1"/>
    <property type="molecule type" value="Genomic_DNA"/>
</dbReference>
<evidence type="ECO:0000313" key="5">
    <source>
        <dbReference type="Proteomes" id="UP000427636"/>
    </source>
</evidence>
<organism evidence="2 4">
    <name type="scientific">Gemella sanguinis</name>
    <dbReference type="NCBI Taxonomy" id="84135"/>
    <lineage>
        <taxon>Bacteria</taxon>
        <taxon>Bacillati</taxon>
        <taxon>Bacillota</taxon>
        <taxon>Bacilli</taxon>
        <taxon>Bacillales</taxon>
        <taxon>Gemellaceae</taxon>
        <taxon>Gemella</taxon>
    </lineage>
</organism>
<dbReference type="GeneID" id="84801875"/>
<reference evidence="3 5" key="2">
    <citation type="submission" date="2019-11" db="EMBL/GenBank/DDBJ databases">
        <title>FDA dAtabase for Regulatory Grade micrObial Sequences (FDA-ARGOS): Supporting development and validation of Infectious Disease Dx tests.</title>
        <authorList>
            <person name="Turner S."/>
            <person name="Byrd R."/>
            <person name="Tallon L."/>
            <person name="Sadzewicz L."/>
            <person name="Vavikolanu K."/>
            <person name="Mehta A."/>
            <person name="Aluvathingal J."/>
            <person name="Nadendla S."/>
            <person name="Myers T."/>
            <person name="Yan Y."/>
            <person name="Sichtig H."/>
        </authorList>
    </citation>
    <scope>NUCLEOTIDE SEQUENCE [LARGE SCALE GENOMIC DNA]</scope>
    <source>
        <strain evidence="3 5">FDAARGOS_742</strain>
    </source>
</reference>
<dbReference type="PANTHER" id="PTHR30383">
    <property type="entry name" value="THIOESTERASE 1/PROTEASE 1/LYSOPHOSPHOLIPASE L1"/>
    <property type="match status" value="1"/>
</dbReference>
<dbReference type="InterPro" id="IPR051532">
    <property type="entry name" value="Ester_Hydrolysis_Enzymes"/>
</dbReference>
<dbReference type="SUPFAM" id="SSF52266">
    <property type="entry name" value="SGNH hydrolase"/>
    <property type="match status" value="1"/>
</dbReference>